<proteinExistence type="predicted"/>
<keyword evidence="1" id="KW-0175">Coiled coil</keyword>
<sequence>MFFYKKTVFDCNYLKLWRISQAVQHNFLMELGERLSIPYETKAEKELKSQLADSTKQIEALELQLEVFKKIHKIE</sequence>
<dbReference type="EMBL" id="QUNI01000014">
    <property type="protein sequence ID" value="REG92980.1"/>
    <property type="molecule type" value="Genomic_DNA"/>
</dbReference>
<dbReference type="Proteomes" id="UP000257136">
    <property type="component" value="Unassembled WGS sequence"/>
</dbReference>
<evidence type="ECO:0000313" key="2">
    <source>
        <dbReference type="EMBL" id="REG92980.1"/>
    </source>
</evidence>
<name>A0A3E0E5R4_9FLAO</name>
<accession>A0A3E0E5R4</accession>
<feature type="coiled-coil region" evidence="1">
    <location>
        <begin position="44"/>
        <end position="71"/>
    </location>
</feature>
<gene>
    <name evidence="2" type="ORF">C8P67_11479</name>
</gene>
<dbReference type="AlphaFoldDB" id="A0A3E0E5R4"/>
<protein>
    <submittedName>
        <fullName evidence="2">Uncharacterized protein</fullName>
    </submittedName>
</protein>
<keyword evidence="3" id="KW-1185">Reference proteome</keyword>
<reference evidence="2 3" key="1">
    <citation type="submission" date="2018-08" db="EMBL/GenBank/DDBJ databases">
        <title>Genomic Encyclopedia of Archaeal and Bacterial Type Strains, Phase II (KMG-II): from individual species to whole genera.</title>
        <authorList>
            <person name="Goeker M."/>
        </authorList>
    </citation>
    <scope>NUCLEOTIDE SEQUENCE [LARGE SCALE GENOMIC DNA]</scope>
    <source>
        <strain evidence="2 3">DSM 100880</strain>
    </source>
</reference>
<organism evidence="2 3">
    <name type="scientific">Flavobacterium aquicola</name>
    <dbReference type="NCBI Taxonomy" id="1682742"/>
    <lineage>
        <taxon>Bacteria</taxon>
        <taxon>Pseudomonadati</taxon>
        <taxon>Bacteroidota</taxon>
        <taxon>Flavobacteriia</taxon>
        <taxon>Flavobacteriales</taxon>
        <taxon>Flavobacteriaceae</taxon>
        <taxon>Flavobacterium</taxon>
    </lineage>
</organism>
<evidence type="ECO:0000256" key="1">
    <source>
        <dbReference type="SAM" id="Coils"/>
    </source>
</evidence>
<comment type="caution">
    <text evidence="2">The sequence shown here is derived from an EMBL/GenBank/DDBJ whole genome shotgun (WGS) entry which is preliminary data.</text>
</comment>
<evidence type="ECO:0000313" key="3">
    <source>
        <dbReference type="Proteomes" id="UP000257136"/>
    </source>
</evidence>